<keyword evidence="2" id="KW-1185">Reference proteome</keyword>
<sequence length="96" mass="10667">MTLTSSARLKVIPFSPIISVVYRDSDISFGTDVAKESSRTCSSIREICAGVYNERYQMTALMEDLESAIVYRKAAVNNTPSVDHRDLPEYQSGLAE</sequence>
<dbReference type="Proteomes" id="UP001063166">
    <property type="component" value="Unassembled WGS sequence"/>
</dbReference>
<name>A0A9P3UJN6_LYOSH</name>
<dbReference type="OrthoDB" id="9991317at2759"/>
<gene>
    <name evidence="1" type="ORF">LshimejAT787_0211870</name>
</gene>
<evidence type="ECO:0000313" key="2">
    <source>
        <dbReference type="Proteomes" id="UP001063166"/>
    </source>
</evidence>
<evidence type="ECO:0000313" key="1">
    <source>
        <dbReference type="EMBL" id="GLB35622.1"/>
    </source>
</evidence>
<accession>A0A9P3UJN6</accession>
<reference evidence="1" key="1">
    <citation type="submission" date="2022-07" db="EMBL/GenBank/DDBJ databases">
        <title>The genome of Lyophyllum shimeji provides insight into the initial evolution of ectomycorrhizal fungal genome.</title>
        <authorList>
            <person name="Kobayashi Y."/>
            <person name="Shibata T."/>
            <person name="Hirakawa H."/>
            <person name="Shigenobu S."/>
            <person name="Nishiyama T."/>
            <person name="Yamada A."/>
            <person name="Hasebe M."/>
            <person name="Kawaguchi M."/>
        </authorList>
    </citation>
    <scope>NUCLEOTIDE SEQUENCE</scope>
    <source>
        <strain evidence="1">AT787</strain>
    </source>
</reference>
<comment type="caution">
    <text evidence="1">The sequence shown here is derived from an EMBL/GenBank/DDBJ whole genome shotgun (WGS) entry which is preliminary data.</text>
</comment>
<dbReference type="EMBL" id="BRPK01000002">
    <property type="protein sequence ID" value="GLB35622.1"/>
    <property type="molecule type" value="Genomic_DNA"/>
</dbReference>
<dbReference type="AlphaFoldDB" id="A0A9P3UJN6"/>
<organism evidence="1 2">
    <name type="scientific">Lyophyllum shimeji</name>
    <name type="common">Hon-shimeji</name>
    <name type="synonym">Tricholoma shimeji</name>
    <dbReference type="NCBI Taxonomy" id="47721"/>
    <lineage>
        <taxon>Eukaryota</taxon>
        <taxon>Fungi</taxon>
        <taxon>Dikarya</taxon>
        <taxon>Basidiomycota</taxon>
        <taxon>Agaricomycotina</taxon>
        <taxon>Agaricomycetes</taxon>
        <taxon>Agaricomycetidae</taxon>
        <taxon>Agaricales</taxon>
        <taxon>Tricholomatineae</taxon>
        <taxon>Lyophyllaceae</taxon>
        <taxon>Lyophyllum</taxon>
    </lineage>
</organism>
<proteinExistence type="predicted"/>
<protein>
    <submittedName>
        <fullName evidence="1">Uncharacterized protein</fullName>
    </submittedName>
</protein>